<dbReference type="SUPFAM" id="SSF57997">
    <property type="entry name" value="Tropomyosin"/>
    <property type="match status" value="1"/>
</dbReference>
<name>A0A544TUT5_9BACI</name>
<feature type="coiled-coil region" evidence="1">
    <location>
        <begin position="165"/>
        <end position="192"/>
    </location>
</feature>
<sequence length="434" mass="48833">MNKWLTICISIVISTFIAINSILLFTNKSIITRSYYVNEYDRVFENTYAQQLEKESVVVPSQEMIVTIDVEAVSEFNIVPGDTVQKGIELAQLKSDAADKQRELWEAEQQAYSQEQSQLQQIIGSLQSERAGAESTSSSSGSTTGNTTDDVIDVNVQVDVNVAQDGNYAQAIAEAEQKLAEVERKLQIVSTQLGQETRALALLSPIDGNVANIEERNGKYFIQLYSNEKSVVTFANEVEWHELKEGQKVKNYSTHQKGVAEGTVSTKTEVPANETDWLKAYKHFGNDEQVPLYEVRIQLDDQLEKLPYAANTNSVITTNEVENAVRVKSKWLLERNEQQAEVYTLTNEGRIVRAPITVPFELNQYAILSEGIKQESVVLNAEPKKDNSLAFLPFPLDLPTWNSIKAVSWKDYMKYSLSGAWHPNIHVNSNNREN</sequence>
<keyword evidence="3" id="KW-0812">Transmembrane</keyword>
<dbReference type="EMBL" id="VDGI01000002">
    <property type="protein sequence ID" value="TQR21197.1"/>
    <property type="molecule type" value="Genomic_DNA"/>
</dbReference>
<dbReference type="Proteomes" id="UP000316626">
    <property type="component" value="Unassembled WGS sequence"/>
</dbReference>
<evidence type="ECO:0000313" key="5">
    <source>
        <dbReference type="Proteomes" id="UP000316626"/>
    </source>
</evidence>
<keyword evidence="3" id="KW-1133">Transmembrane helix</keyword>
<evidence type="ECO:0000256" key="1">
    <source>
        <dbReference type="SAM" id="Coils"/>
    </source>
</evidence>
<proteinExistence type="predicted"/>
<evidence type="ECO:0000256" key="3">
    <source>
        <dbReference type="SAM" id="Phobius"/>
    </source>
</evidence>
<feature type="transmembrane region" description="Helical" evidence="3">
    <location>
        <begin position="7"/>
        <end position="25"/>
    </location>
</feature>
<keyword evidence="3" id="KW-0472">Membrane</keyword>
<dbReference type="AlphaFoldDB" id="A0A544TUT5"/>
<dbReference type="RefSeq" id="WP_142641088.1">
    <property type="nucleotide sequence ID" value="NZ_VDGI01000002.1"/>
</dbReference>
<gene>
    <name evidence="4" type="ORF">FG384_03035</name>
</gene>
<protein>
    <submittedName>
        <fullName evidence="4">Efflux RND transporter periplasmic adaptor subunit</fullName>
    </submittedName>
</protein>
<comment type="caution">
    <text evidence="4">The sequence shown here is derived from an EMBL/GenBank/DDBJ whole genome shotgun (WGS) entry which is preliminary data.</text>
</comment>
<organism evidence="4 5">
    <name type="scientific">Psychrobacillus vulpis</name>
    <dbReference type="NCBI Taxonomy" id="2325572"/>
    <lineage>
        <taxon>Bacteria</taxon>
        <taxon>Bacillati</taxon>
        <taxon>Bacillota</taxon>
        <taxon>Bacilli</taxon>
        <taxon>Bacillales</taxon>
        <taxon>Bacillaceae</taxon>
        <taxon>Psychrobacillus</taxon>
    </lineage>
</organism>
<evidence type="ECO:0000313" key="4">
    <source>
        <dbReference type="EMBL" id="TQR21197.1"/>
    </source>
</evidence>
<reference evidence="4 5" key="1">
    <citation type="submission" date="2019-06" db="EMBL/GenBank/DDBJ databases">
        <title>Psychrobacillus vulpis sp. nov., a new species isolated from feces of a red fox that inhabits in The Tablas de Daimiel Natural Park, Albacete, Spain.</title>
        <authorList>
            <person name="Rodriguez M."/>
            <person name="Reina J.C."/>
            <person name="Bejar V."/>
            <person name="Llamas I."/>
        </authorList>
    </citation>
    <scope>NUCLEOTIDE SEQUENCE [LARGE SCALE GENOMIC DNA]</scope>
    <source>
        <strain evidence="4 5">Z8</strain>
    </source>
</reference>
<keyword evidence="1" id="KW-0175">Coiled coil</keyword>
<evidence type="ECO:0000256" key="2">
    <source>
        <dbReference type="SAM" id="MobiDB-lite"/>
    </source>
</evidence>
<feature type="region of interest" description="Disordered" evidence="2">
    <location>
        <begin position="130"/>
        <end position="150"/>
    </location>
</feature>
<dbReference type="OrthoDB" id="2446145at2"/>
<keyword evidence="5" id="KW-1185">Reference proteome</keyword>
<accession>A0A544TUT5</accession>